<gene>
    <name evidence="9" type="ORF">EV643_10918</name>
</gene>
<reference evidence="9 10" key="1">
    <citation type="submission" date="2019-03" db="EMBL/GenBank/DDBJ databases">
        <title>Genomic Encyclopedia of Type Strains, Phase III (KMG-III): the genomes of soil and plant-associated and newly described type strains.</title>
        <authorList>
            <person name="Whitman W."/>
        </authorList>
    </citation>
    <scope>NUCLEOTIDE SEQUENCE [LARGE SCALE GENOMIC DNA]</scope>
    <source>
        <strain evidence="9 10">VKM Ac-2527</strain>
    </source>
</reference>
<comment type="subcellular location">
    <subcellularLocation>
        <location evidence="1 7">Cell membrane</location>
        <topology evidence="1 7">Multi-pass membrane protein</topology>
    </subcellularLocation>
</comment>
<dbReference type="InterPro" id="IPR051393">
    <property type="entry name" value="ABC_transporter_permease"/>
</dbReference>
<keyword evidence="3" id="KW-1003">Cell membrane</keyword>
<evidence type="ECO:0000256" key="1">
    <source>
        <dbReference type="ARBA" id="ARBA00004651"/>
    </source>
</evidence>
<keyword evidence="5 7" id="KW-1133">Transmembrane helix</keyword>
<sequence>MRSVAVPATRVEVVETEGKARRAGRRAGGSIAVWWWAVPAVVLTIGIQYLSVAAGSVYAFTNYRGFGKATFVGFDNFVKIFHSPATTRALWNTLLLAACFVIFTNVIGMALALALNRLLKLRYFLRVLIFLPVVLSPLAVAYVWKFIFQPNGPLNGMLRTVGLGDWATAWLGNPATAFSTIAVVVVWQNIGLAMVIYLAGLANVSPELEEAGAVDGAGPAARLFRIVLPLLRPTIVIASTLTLIQGLRVFDQVQALTAGGPYGATETLSTLVYKETFVNGKFGYGSALSLLLTVLIIAAALLQNAALRSRGD</sequence>
<keyword evidence="10" id="KW-1185">Reference proteome</keyword>
<dbReference type="SUPFAM" id="SSF161098">
    <property type="entry name" value="MetI-like"/>
    <property type="match status" value="1"/>
</dbReference>
<dbReference type="GO" id="GO:0005886">
    <property type="term" value="C:plasma membrane"/>
    <property type="evidence" value="ECO:0007669"/>
    <property type="project" value="UniProtKB-SubCell"/>
</dbReference>
<comment type="similarity">
    <text evidence="7">Belongs to the binding-protein-dependent transport system permease family.</text>
</comment>
<feature type="transmembrane region" description="Helical" evidence="7">
    <location>
        <begin position="94"/>
        <end position="115"/>
    </location>
</feature>
<feature type="transmembrane region" description="Helical" evidence="7">
    <location>
        <begin position="31"/>
        <end position="50"/>
    </location>
</feature>
<comment type="caution">
    <text evidence="9">The sequence shown here is derived from an EMBL/GenBank/DDBJ whole genome shotgun (WGS) entry which is preliminary data.</text>
</comment>
<dbReference type="Gene3D" id="1.10.3720.10">
    <property type="entry name" value="MetI-like"/>
    <property type="match status" value="1"/>
</dbReference>
<evidence type="ECO:0000256" key="7">
    <source>
        <dbReference type="RuleBase" id="RU363032"/>
    </source>
</evidence>
<keyword evidence="6 7" id="KW-0472">Membrane</keyword>
<dbReference type="Proteomes" id="UP000295388">
    <property type="component" value="Unassembled WGS sequence"/>
</dbReference>
<evidence type="ECO:0000256" key="5">
    <source>
        <dbReference type="ARBA" id="ARBA00022989"/>
    </source>
</evidence>
<evidence type="ECO:0000256" key="6">
    <source>
        <dbReference type="ARBA" id="ARBA00023136"/>
    </source>
</evidence>
<evidence type="ECO:0000259" key="8">
    <source>
        <dbReference type="PROSITE" id="PS50928"/>
    </source>
</evidence>
<feature type="domain" description="ABC transmembrane type-1" evidence="8">
    <location>
        <begin position="90"/>
        <end position="303"/>
    </location>
</feature>
<dbReference type="Pfam" id="PF00528">
    <property type="entry name" value="BPD_transp_1"/>
    <property type="match status" value="1"/>
</dbReference>
<dbReference type="CDD" id="cd06261">
    <property type="entry name" value="TM_PBP2"/>
    <property type="match status" value="1"/>
</dbReference>
<feature type="transmembrane region" description="Helical" evidence="7">
    <location>
        <begin position="177"/>
        <end position="202"/>
    </location>
</feature>
<dbReference type="PROSITE" id="PS50928">
    <property type="entry name" value="ABC_TM1"/>
    <property type="match status" value="1"/>
</dbReference>
<evidence type="ECO:0000313" key="9">
    <source>
        <dbReference type="EMBL" id="TDO47128.1"/>
    </source>
</evidence>
<dbReference type="AlphaFoldDB" id="A0A4R6KEI8"/>
<dbReference type="RefSeq" id="WP_202869636.1">
    <property type="nucleotide sequence ID" value="NZ_SNWQ01000009.1"/>
</dbReference>
<evidence type="ECO:0000313" key="10">
    <source>
        <dbReference type="Proteomes" id="UP000295388"/>
    </source>
</evidence>
<dbReference type="InterPro" id="IPR035906">
    <property type="entry name" value="MetI-like_sf"/>
</dbReference>
<feature type="transmembrane region" description="Helical" evidence="7">
    <location>
        <begin position="282"/>
        <end position="302"/>
    </location>
</feature>
<dbReference type="InterPro" id="IPR000515">
    <property type="entry name" value="MetI-like"/>
</dbReference>
<evidence type="ECO:0000256" key="2">
    <source>
        <dbReference type="ARBA" id="ARBA00022448"/>
    </source>
</evidence>
<evidence type="ECO:0000256" key="3">
    <source>
        <dbReference type="ARBA" id="ARBA00022475"/>
    </source>
</evidence>
<organism evidence="9 10">
    <name type="scientific">Kribbella caucasensis</name>
    <dbReference type="NCBI Taxonomy" id="2512215"/>
    <lineage>
        <taxon>Bacteria</taxon>
        <taxon>Bacillati</taxon>
        <taxon>Actinomycetota</taxon>
        <taxon>Actinomycetes</taxon>
        <taxon>Propionibacteriales</taxon>
        <taxon>Kribbellaceae</taxon>
        <taxon>Kribbella</taxon>
    </lineage>
</organism>
<accession>A0A4R6KEI8</accession>
<evidence type="ECO:0000256" key="4">
    <source>
        <dbReference type="ARBA" id="ARBA00022692"/>
    </source>
</evidence>
<proteinExistence type="inferred from homology"/>
<dbReference type="EMBL" id="SNWQ01000009">
    <property type="protein sequence ID" value="TDO47128.1"/>
    <property type="molecule type" value="Genomic_DNA"/>
</dbReference>
<dbReference type="PANTHER" id="PTHR30193:SF37">
    <property type="entry name" value="INNER MEMBRANE ABC TRANSPORTER PERMEASE PROTEIN YCJO"/>
    <property type="match status" value="1"/>
</dbReference>
<name>A0A4R6KEI8_9ACTN</name>
<protein>
    <submittedName>
        <fullName evidence="9">Raffinose/stachyose/melibiose transport system permease protein</fullName>
    </submittedName>
</protein>
<keyword evidence="2 7" id="KW-0813">Transport</keyword>
<dbReference type="GO" id="GO:0055085">
    <property type="term" value="P:transmembrane transport"/>
    <property type="evidence" value="ECO:0007669"/>
    <property type="project" value="InterPro"/>
</dbReference>
<dbReference type="PANTHER" id="PTHR30193">
    <property type="entry name" value="ABC TRANSPORTER PERMEASE PROTEIN"/>
    <property type="match status" value="1"/>
</dbReference>
<feature type="transmembrane region" description="Helical" evidence="7">
    <location>
        <begin position="127"/>
        <end position="147"/>
    </location>
</feature>
<keyword evidence="4 7" id="KW-0812">Transmembrane</keyword>